<dbReference type="InterPro" id="IPR016067">
    <property type="entry name" value="S-AdoMet_deCO2ase_core"/>
</dbReference>
<dbReference type="InterPro" id="IPR048283">
    <property type="entry name" value="AdoMetDC-like"/>
</dbReference>
<dbReference type="Proteomes" id="UP000202259">
    <property type="component" value="Chromosome"/>
</dbReference>
<dbReference type="PANTHER" id="PTHR11570">
    <property type="entry name" value="S-ADENOSYLMETHIONINE DECARBOXYLASE"/>
    <property type="match status" value="1"/>
</dbReference>
<name>A0A222G7K9_9GAMM</name>
<organism evidence="1 2">
    <name type="scientific">Cognaticolwellia beringensis</name>
    <dbReference type="NCBI Taxonomy" id="1967665"/>
    <lineage>
        <taxon>Bacteria</taxon>
        <taxon>Pseudomonadati</taxon>
        <taxon>Pseudomonadota</taxon>
        <taxon>Gammaproteobacteria</taxon>
        <taxon>Alteromonadales</taxon>
        <taxon>Colwelliaceae</taxon>
        <taxon>Cognaticolwellia</taxon>
    </lineage>
</organism>
<dbReference type="PANTHER" id="PTHR11570:SF0">
    <property type="entry name" value="S-ADENOSYLMETHIONINE DECARBOXYLASE PROENZYME"/>
    <property type="match status" value="1"/>
</dbReference>
<accession>A0A222G7K9</accession>
<dbReference type="GO" id="GO:0008295">
    <property type="term" value="P:spermidine biosynthetic process"/>
    <property type="evidence" value="ECO:0007669"/>
    <property type="project" value="InterPro"/>
</dbReference>
<dbReference type="KEGG" id="cber:B5D82_08450"/>
<dbReference type="SUPFAM" id="SSF56276">
    <property type="entry name" value="S-adenosylmethionine decarboxylase"/>
    <property type="match status" value="1"/>
</dbReference>
<protein>
    <submittedName>
        <fullName evidence="1">Uncharacterized protein</fullName>
    </submittedName>
</protein>
<dbReference type="InterPro" id="IPR018166">
    <property type="entry name" value="S-AdoMet_deCO2ase_CS"/>
</dbReference>
<proteinExistence type="predicted"/>
<evidence type="ECO:0000313" key="2">
    <source>
        <dbReference type="Proteomes" id="UP000202259"/>
    </source>
</evidence>
<dbReference type="GO" id="GO:0004014">
    <property type="term" value="F:adenosylmethionine decarboxylase activity"/>
    <property type="evidence" value="ECO:0007669"/>
    <property type="project" value="InterPro"/>
</dbReference>
<dbReference type="AlphaFoldDB" id="A0A222G7K9"/>
<dbReference type="Pfam" id="PF01536">
    <property type="entry name" value="SAM_decarbox"/>
    <property type="match status" value="1"/>
</dbReference>
<dbReference type="PROSITE" id="PS01336">
    <property type="entry name" value="ADOMETDC"/>
    <property type="match status" value="1"/>
</dbReference>
<sequence>MYLLVISCILTRIYSLFFEGSEKKAEIIIDAKQVSLIDDLADSFWQALVQCCNAKILSKIENDGCKAFLLSESSLFVWHDRLLILTCGNTRLVHSVEYFIQQLGMNKIQQITYQRKNEYFAHAQLSSFGDDITLLGKYVAGKAFRFGELDGHHNYIFHQDNNFQVSKEDKTYELIAYQICQKASEKLTTVGLNPHEIRAFLQLDRLLAGFILDDFVFEPFGYSINAIKGLQYLTIHITPQANSSYVSIQANINLITLAPEFLRILAPKSIDLLSFNELEFSELAQQYIPKAYISKSLFQQHLSNNSLVSFANYILPQTSFSSAELLDIKGQRHAL</sequence>
<dbReference type="EMBL" id="CP020465">
    <property type="protein sequence ID" value="ASP47780.1"/>
    <property type="molecule type" value="Genomic_DNA"/>
</dbReference>
<reference evidence="1 2" key="1">
    <citation type="submission" date="2017-08" db="EMBL/GenBank/DDBJ databases">
        <title>Complete genome of Colwellia sp. NB097-1, a psychrophile bacterium ioslated from Bering Sea.</title>
        <authorList>
            <person name="Chen X."/>
        </authorList>
    </citation>
    <scope>NUCLEOTIDE SEQUENCE [LARGE SCALE GENOMIC DNA]</scope>
    <source>
        <strain evidence="1 2">NB097-1</strain>
    </source>
</reference>
<dbReference type="Gene3D" id="3.60.90.10">
    <property type="entry name" value="S-adenosylmethionine decarboxylase"/>
    <property type="match status" value="1"/>
</dbReference>
<keyword evidence="2" id="KW-1185">Reference proteome</keyword>
<evidence type="ECO:0000313" key="1">
    <source>
        <dbReference type="EMBL" id="ASP47780.1"/>
    </source>
</evidence>
<gene>
    <name evidence="1" type="ORF">B5D82_08450</name>
</gene>